<dbReference type="PANTHER" id="PTHR30007:SF0">
    <property type="entry name" value="TRANSPOSASE"/>
    <property type="match status" value="1"/>
</dbReference>
<name>A0A501W3Q6_9RHOB</name>
<dbReference type="InterPro" id="IPR025161">
    <property type="entry name" value="IS402-like_dom"/>
</dbReference>
<dbReference type="OrthoDB" id="32553at2"/>
<evidence type="ECO:0000313" key="4">
    <source>
        <dbReference type="Proteomes" id="UP000319255"/>
    </source>
</evidence>
<evidence type="ECO:0000313" key="3">
    <source>
        <dbReference type="EMBL" id="TPE42930.1"/>
    </source>
</evidence>
<keyword evidence="4" id="KW-1185">Reference proteome</keyword>
<feature type="domain" description="Insertion element IS402-like" evidence="2">
    <location>
        <begin position="22"/>
        <end position="94"/>
    </location>
</feature>
<protein>
    <submittedName>
        <fullName evidence="3">IS5 family transposase</fullName>
    </submittedName>
</protein>
<comment type="caution">
    <text evidence="3">The sequence shown here is derived from an EMBL/GenBank/DDBJ whole genome shotgun (WGS) entry which is preliminary data.</text>
</comment>
<dbReference type="GO" id="GO:0006313">
    <property type="term" value="P:DNA transposition"/>
    <property type="evidence" value="ECO:0007669"/>
    <property type="project" value="InterPro"/>
</dbReference>
<dbReference type="GO" id="GO:0003677">
    <property type="term" value="F:DNA binding"/>
    <property type="evidence" value="ECO:0007669"/>
    <property type="project" value="InterPro"/>
</dbReference>
<evidence type="ECO:0000259" key="2">
    <source>
        <dbReference type="Pfam" id="PF13340"/>
    </source>
</evidence>
<dbReference type="InterPro" id="IPR002559">
    <property type="entry name" value="Transposase_11"/>
</dbReference>
<accession>A0A501W3Q6</accession>
<dbReference type="Pfam" id="PF01609">
    <property type="entry name" value="DDE_Tnp_1"/>
    <property type="match status" value="1"/>
</dbReference>
<dbReference type="GO" id="GO:0004803">
    <property type="term" value="F:transposase activity"/>
    <property type="evidence" value="ECO:0007669"/>
    <property type="project" value="InterPro"/>
</dbReference>
<sequence>MPWTDTARRDYDRREPRYASDLTDREWALIAPLLPAPRRVGRPRTTNLREVMNAILYIATTGCQWRMLPKDLPPASTVQRYFYAWRDGGLWRTISNHLVMAARELEGREASPSAGIIDSQSAKTTESGGICGFDAGKRVKGRKRHIVTDTLGLLVGLVVHAASIQDRDGAPAVLGSIRARWPWLRHIFADGGYAGPKLEGALRRLGDWTIQIVKRSDTAKGFEVLPMRWVVERTFAWLGRCRRLAKDWEKSIASAEAWIFIAHIRVLTRRLARYWHGA</sequence>
<dbReference type="PANTHER" id="PTHR30007">
    <property type="entry name" value="PHP DOMAIN PROTEIN"/>
    <property type="match status" value="1"/>
</dbReference>
<dbReference type="EMBL" id="VFRP01000113">
    <property type="protein sequence ID" value="TPE42930.1"/>
    <property type="molecule type" value="Genomic_DNA"/>
</dbReference>
<feature type="domain" description="Transposase IS4-like" evidence="1">
    <location>
        <begin position="111"/>
        <end position="267"/>
    </location>
</feature>
<dbReference type="Proteomes" id="UP000319255">
    <property type="component" value="Unassembled WGS sequence"/>
</dbReference>
<dbReference type="AlphaFoldDB" id="A0A501W3Q6"/>
<proteinExistence type="predicted"/>
<dbReference type="Pfam" id="PF13340">
    <property type="entry name" value="DUF4096"/>
    <property type="match status" value="1"/>
</dbReference>
<evidence type="ECO:0000259" key="1">
    <source>
        <dbReference type="Pfam" id="PF01609"/>
    </source>
</evidence>
<dbReference type="NCBIfam" id="NF033580">
    <property type="entry name" value="transpos_IS5_3"/>
    <property type="match status" value="1"/>
</dbReference>
<gene>
    <name evidence="3" type="ORF">FJM51_23500</name>
</gene>
<organism evidence="3 4">
    <name type="scientific">Amaricoccus solimangrovi</name>
    <dbReference type="NCBI Taxonomy" id="2589815"/>
    <lineage>
        <taxon>Bacteria</taxon>
        <taxon>Pseudomonadati</taxon>
        <taxon>Pseudomonadota</taxon>
        <taxon>Alphaproteobacteria</taxon>
        <taxon>Rhodobacterales</taxon>
        <taxon>Paracoccaceae</taxon>
        <taxon>Amaricoccus</taxon>
    </lineage>
</organism>
<reference evidence="3 4" key="1">
    <citation type="submission" date="2019-06" db="EMBL/GenBank/DDBJ databases">
        <title>A novel bacterium of genus Amaricoccus, isolated from marine sediment.</title>
        <authorList>
            <person name="Huang H."/>
            <person name="Mo K."/>
            <person name="Hu Y."/>
        </authorList>
    </citation>
    <scope>NUCLEOTIDE SEQUENCE [LARGE SCALE GENOMIC DNA]</scope>
    <source>
        <strain evidence="3 4">HB172011</strain>
    </source>
</reference>
<dbReference type="RefSeq" id="WP_140456504.1">
    <property type="nucleotide sequence ID" value="NZ_VFRP01000113.1"/>
</dbReference>